<comment type="similarity">
    <text evidence="1">Belongs to the PC-esterase family. TBL subfamily.</text>
</comment>
<dbReference type="GO" id="GO:0016740">
    <property type="term" value="F:transferase activity"/>
    <property type="evidence" value="ECO:0007669"/>
    <property type="project" value="InterPro"/>
</dbReference>
<accession>A0AAW2M1D5</accession>
<reference evidence="3" key="1">
    <citation type="submission" date="2020-06" db="EMBL/GenBank/DDBJ databases">
        <authorList>
            <person name="Li T."/>
            <person name="Hu X."/>
            <person name="Zhang T."/>
            <person name="Song X."/>
            <person name="Zhang H."/>
            <person name="Dai N."/>
            <person name="Sheng W."/>
            <person name="Hou X."/>
            <person name="Wei L."/>
        </authorList>
    </citation>
    <scope>NUCLEOTIDE SEQUENCE</scope>
    <source>
        <strain evidence="3">KEN8</strain>
        <tissue evidence="3">Leaf</tissue>
    </source>
</reference>
<dbReference type="AlphaFoldDB" id="A0AAW2M1D5"/>
<evidence type="ECO:0000256" key="1">
    <source>
        <dbReference type="ARBA" id="ARBA00007727"/>
    </source>
</evidence>
<evidence type="ECO:0000259" key="2">
    <source>
        <dbReference type="Pfam" id="PF13839"/>
    </source>
</evidence>
<sequence length="101" mass="11660">MVQWRTCKRKKAKEGEFELNELNKILRDIELDEFEKASAKALEKRVNLKLLDVTRLSLLRPDGHPGPYRFFQPFAKDKNATMINDCLHWVSAGLSILGTIC</sequence>
<protein>
    <submittedName>
        <fullName evidence="3">Protein trichome birefringence-like 23</fullName>
    </submittedName>
</protein>
<reference evidence="3" key="2">
    <citation type="journal article" date="2024" name="Plant">
        <title>Genomic evolution and insights into agronomic trait innovations of Sesamum species.</title>
        <authorList>
            <person name="Miao H."/>
            <person name="Wang L."/>
            <person name="Qu L."/>
            <person name="Liu H."/>
            <person name="Sun Y."/>
            <person name="Le M."/>
            <person name="Wang Q."/>
            <person name="Wei S."/>
            <person name="Zheng Y."/>
            <person name="Lin W."/>
            <person name="Duan Y."/>
            <person name="Cao H."/>
            <person name="Xiong S."/>
            <person name="Wang X."/>
            <person name="Wei L."/>
            <person name="Li C."/>
            <person name="Ma Q."/>
            <person name="Ju M."/>
            <person name="Zhao R."/>
            <person name="Li G."/>
            <person name="Mu C."/>
            <person name="Tian Q."/>
            <person name="Mei H."/>
            <person name="Zhang T."/>
            <person name="Gao T."/>
            <person name="Zhang H."/>
        </authorList>
    </citation>
    <scope>NUCLEOTIDE SEQUENCE</scope>
    <source>
        <strain evidence="3">KEN8</strain>
    </source>
</reference>
<dbReference type="InterPro" id="IPR026057">
    <property type="entry name" value="TBL_C"/>
</dbReference>
<name>A0AAW2M1D5_9LAMI</name>
<dbReference type="Pfam" id="PF13839">
    <property type="entry name" value="PC-Esterase"/>
    <property type="match status" value="1"/>
</dbReference>
<dbReference type="EMBL" id="JACGWM010000015">
    <property type="protein sequence ID" value="KAL0324222.1"/>
    <property type="molecule type" value="Genomic_DNA"/>
</dbReference>
<evidence type="ECO:0000313" key="3">
    <source>
        <dbReference type="EMBL" id="KAL0324222.1"/>
    </source>
</evidence>
<gene>
    <name evidence="3" type="ORF">Scaly_2389300</name>
</gene>
<comment type="caution">
    <text evidence="3">The sequence shown here is derived from an EMBL/GenBank/DDBJ whole genome shotgun (WGS) entry which is preliminary data.</text>
</comment>
<feature type="domain" description="Trichome birefringence-like C-terminal" evidence="2">
    <location>
        <begin position="6"/>
        <end position="93"/>
    </location>
</feature>
<organism evidence="3">
    <name type="scientific">Sesamum calycinum</name>
    <dbReference type="NCBI Taxonomy" id="2727403"/>
    <lineage>
        <taxon>Eukaryota</taxon>
        <taxon>Viridiplantae</taxon>
        <taxon>Streptophyta</taxon>
        <taxon>Embryophyta</taxon>
        <taxon>Tracheophyta</taxon>
        <taxon>Spermatophyta</taxon>
        <taxon>Magnoliopsida</taxon>
        <taxon>eudicotyledons</taxon>
        <taxon>Gunneridae</taxon>
        <taxon>Pentapetalae</taxon>
        <taxon>asterids</taxon>
        <taxon>lamiids</taxon>
        <taxon>Lamiales</taxon>
        <taxon>Pedaliaceae</taxon>
        <taxon>Sesamum</taxon>
    </lineage>
</organism>
<proteinExistence type="inferred from homology"/>